<organism evidence="2 3">
    <name type="scientific">Sphingobium lactosutens DS20</name>
    <dbReference type="NCBI Taxonomy" id="1331060"/>
    <lineage>
        <taxon>Bacteria</taxon>
        <taxon>Pseudomonadati</taxon>
        <taxon>Pseudomonadota</taxon>
        <taxon>Alphaproteobacteria</taxon>
        <taxon>Sphingomonadales</taxon>
        <taxon>Sphingomonadaceae</taxon>
        <taxon>Sphingobium</taxon>
    </lineage>
</organism>
<reference evidence="2 3" key="1">
    <citation type="journal article" date="2013" name="Genome Announc.">
        <title>Draft Genome Sequence of Sphingobium lactosutens Strain DS20T, Isolated from a Hexachlorocyclohexane Dumpsite.</title>
        <authorList>
            <person name="Kumar R."/>
            <person name="Dwivedi V."/>
            <person name="Negi V."/>
            <person name="Khurana J.P."/>
            <person name="Lal R."/>
        </authorList>
    </citation>
    <scope>NUCLEOTIDE SEQUENCE [LARGE SCALE GENOMIC DNA]</scope>
    <source>
        <strain evidence="2 3">DS20</strain>
    </source>
</reference>
<dbReference type="PATRIC" id="fig|1331060.3.peg.2631"/>
<dbReference type="InterPro" id="IPR039365">
    <property type="entry name" value="IS701-like"/>
</dbReference>
<dbReference type="AlphaFoldDB" id="T0HCC5"/>
<evidence type="ECO:0000313" key="2">
    <source>
        <dbReference type="EMBL" id="EQB13996.1"/>
    </source>
</evidence>
<accession>T0HCC5</accession>
<dbReference type="Proteomes" id="UP000015531">
    <property type="component" value="Unassembled WGS sequence"/>
</dbReference>
<keyword evidence="3" id="KW-1185">Reference proteome</keyword>
<proteinExistence type="predicted"/>
<gene>
    <name evidence="2" type="ORF">RLDS_13790</name>
</gene>
<evidence type="ECO:0000313" key="3">
    <source>
        <dbReference type="Proteomes" id="UP000015531"/>
    </source>
</evidence>
<dbReference type="EMBL" id="ATDP01000092">
    <property type="protein sequence ID" value="EQB13996.1"/>
    <property type="molecule type" value="Genomic_DNA"/>
</dbReference>
<dbReference type="eggNOG" id="COG5659">
    <property type="taxonomic scope" value="Bacteria"/>
</dbReference>
<evidence type="ECO:0000259" key="1">
    <source>
        <dbReference type="Pfam" id="PF13546"/>
    </source>
</evidence>
<feature type="domain" description="Transposase IS701-like DDE" evidence="1">
    <location>
        <begin position="16"/>
        <end position="95"/>
    </location>
</feature>
<dbReference type="Pfam" id="PF13546">
    <property type="entry name" value="DDE_5"/>
    <property type="match status" value="1"/>
</dbReference>
<dbReference type="PANTHER" id="PTHR33627">
    <property type="entry name" value="TRANSPOSASE"/>
    <property type="match status" value="1"/>
</dbReference>
<protein>
    <recommendedName>
        <fullName evidence="1">Transposase IS701-like DDE domain-containing protein</fullName>
    </recommendedName>
</protein>
<dbReference type="PANTHER" id="PTHR33627:SF1">
    <property type="entry name" value="TRANSPOSASE"/>
    <property type="match status" value="1"/>
</dbReference>
<sequence length="99" mass="11258">MEEDWRRDLEHWLEPYLQKLGNKTRRRMCPAYIAGLIGPGDRKSIQPIAARADALSYDRLHHFIGAGIWDSAPLEATLWGQADELVGGDKAWLLISTEK</sequence>
<dbReference type="InterPro" id="IPR038721">
    <property type="entry name" value="IS701-like_DDE_dom"/>
</dbReference>
<comment type="caution">
    <text evidence="2">The sequence shown here is derived from an EMBL/GenBank/DDBJ whole genome shotgun (WGS) entry which is preliminary data.</text>
</comment>
<name>T0HCC5_9SPHN</name>